<dbReference type="GO" id="GO:0003934">
    <property type="term" value="F:GTP cyclohydrolase I activity"/>
    <property type="evidence" value="ECO:0007669"/>
    <property type="project" value="UniProtKB-EC"/>
</dbReference>
<evidence type="ECO:0000256" key="2">
    <source>
        <dbReference type="ARBA" id="ARBA00005080"/>
    </source>
</evidence>
<keyword evidence="5" id="KW-0479">Metal-binding</keyword>
<dbReference type="SUPFAM" id="SSF55620">
    <property type="entry name" value="Tetrahydrobiopterin biosynthesis enzymes-like"/>
    <property type="match status" value="1"/>
</dbReference>
<dbReference type="NCBIfam" id="NF006826">
    <property type="entry name" value="PRK09347.1-3"/>
    <property type="match status" value="1"/>
</dbReference>
<keyword evidence="5" id="KW-0342">GTP-binding</keyword>
<sequence length="190" mass="21893">MTKNKMDKEKIEEGVRLILEGIGEDINREGLLETPDRIARMYKELAAGYTDDAAKHLKKRFHVDNNDMVLEKDIPFYSFCEHHMLPFYGTAAIAYIPNGEVVGLSKMARTVEVFAKRFQLQERLTAQVADAFMEELKPQGVMVLVEAEHMCMTMRGIKKPGTKTVTVVTRGVFDDNEKLQNNFYRMLERR</sequence>
<dbReference type="InterPro" id="IPR043134">
    <property type="entry name" value="GTP-CH-I_N"/>
</dbReference>
<keyword evidence="5" id="KW-0547">Nucleotide-binding</keyword>
<dbReference type="EMBL" id="JAAITA010000015">
    <property type="protein sequence ID" value="NSJ86712.1"/>
    <property type="molecule type" value="Genomic_DNA"/>
</dbReference>
<gene>
    <name evidence="5 7" type="primary">folE</name>
    <name evidence="7" type="ORF">G5A70_11130</name>
</gene>
<comment type="subunit">
    <text evidence="5">Homopolymer.</text>
</comment>
<name>A0ABX2IDG2_BLAHA</name>
<comment type="caution">
    <text evidence="7">The sequence shown here is derived from an EMBL/GenBank/DDBJ whole genome shotgun (WGS) entry which is preliminary data.</text>
</comment>
<dbReference type="Proteomes" id="UP000822142">
    <property type="component" value="Unassembled WGS sequence"/>
</dbReference>
<dbReference type="EC" id="3.5.4.16" evidence="5"/>
<organism evidence="7 8">
    <name type="scientific">Blautia hansenii</name>
    <name type="common">Ruminococcus hansenii</name>
    <dbReference type="NCBI Taxonomy" id="1322"/>
    <lineage>
        <taxon>Bacteria</taxon>
        <taxon>Bacillati</taxon>
        <taxon>Bacillota</taxon>
        <taxon>Clostridia</taxon>
        <taxon>Lachnospirales</taxon>
        <taxon>Lachnospiraceae</taxon>
        <taxon>Blautia</taxon>
    </lineage>
</organism>
<evidence type="ECO:0000256" key="3">
    <source>
        <dbReference type="ARBA" id="ARBA00022563"/>
    </source>
</evidence>
<evidence type="ECO:0000259" key="6">
    <source>
        <dbReference type="Pfam" id="PF01227"/>
    </source>
</evidence>
<evidence type="ECO:0000313" key="8">
    <source>
        <dbReference type="Proteomes" id="UP000822142"/>
    </source>
</evidence>
<accession>A0ABX2IDG2</accession>
<dbReference type="Gene3D" id="3.30.1130.10">
    <property type="match status" value="1"/>
</dbReference>
<feature type="binding site" evidence="5">
    <location>
        <position position="80"/>
    </location>
    <ligand>
        <name>Zn(2+)</name>
        <dbReference type="ChEBI" id="CHEBI:29105"/>
    </ligand>
</feature>
<evidence type="ECO:0000313" key="7">
    <source>
        <dbReference type="EMBL" id="NSJ86712.1"/>
    </source>
</evidence>
<dbReference type="InterPro" id="IPR001474">
    <property type="entry name" value="GTP_CycHdrlase_I"/>
</dbReference>
<keyword evidence="3 5" id="KW-0554">One-carbon metabolism</keyword>
<dbReference type="InterPro" id="IPR043133">
    <property type="entry name" value="GTP-CH-I_C/QueF"/>
</dbReference>
<dbReference type="Gene3D" id="1.10.286.10">
    <property type="match status" value="1"/>
</dbReference>
<dbReference type="PANTHER" id="PTHR11109:SF7">
    <property type="entry name" value="GTP CYCLOHYDROLASE 1"/>
    <property type="match status" value="1"/>
</dbReference>
<comment type="similarity">
    <text evidence="5">Belongs to the GTP cyclohydrolase I family.</text>
</comment>
<keyword evidence="5" id="KW-0862">Zinc</keyword>
<evidence type="ECO:0000256" key="4">
    <source>
        <dbReference type="ARBA" id="ARBA00022801"/>
    </source>
</evidence>
<reference evidence="7 8" key="1">
    <citation type="journal article" date="2020" name="Cell Host Microbe">
        <title>Functional and Genomic Variation between Human-Derived Isolates of Lachnospiraceae Reveals Inter- and Intra-Species Diversity.</title>
        <authorList>
            <person name="Sorbara M.T."/>
            <person name="Littmann E.R."/>
            <person name="Fontana E."/>
            <person name="Moody T.U."/>
            <person name="Kohout C.E."/>
            <person name="Gjonbalaj M."/>
            <person name="Eaton V."/>
            <person name="Seok R."/>
            <person name="Leiner I.M."/>
            <person name="Pamer E.G."/>
        </authorList>
    </citation>
    <scope>NUCLEOTIDE SEQUENCE [LARGE SCALE GENOMIC DNA]</scope>
    <source>
        <strain evidence="7 8">MSK.15.26</strain>
    </source>
</reference>
<dbReference type="PANTHER" id="PTHR11109">
    <property type="entry name" value="GTP CYCLOHYDROLASE I"/>
    <property type="match status" value="1"/>
</dbReference>
<comment type="pathway">
    <text evidence="2 5">Cofactor biosynthesis; 7,8-dihydroneopterin triphosphate biosynthesis; 7,8-dihydroneopterin triphosphate from GTP: step 1/1.</text>
</comment>
<dbReference type="InterPro" id="IPR020602">
    <property type="entry name" value="GTP_CycHdrlase_I_dom"/>
</dbReference>
<dbReference type="InterPro" id="IPR018234">
    <property type="entry name" value="GTP_CycHdrlase_I_CS"/>
</dbReference>
<keyword evidence="8" id="KW-1185">Reference proteome</keyword>
<dbReference type="Pfam" id="PF01227">
    <property type="entry name" value="GTP_cyclohydroI"/>
    <property type="match status" value="1"/>
</dbReference>
<feature type="binding site" evidence="5">
    <location>
        <position position="83"/>
    </location>
    <ligand>
        <name>Zn(2+)</name>
        <dbReference type="ChEBI" id="CHEBI:29105"/>
    </ligand>
</feature>
<feature type="binding site" evidence="5">
    <location>
        <position position="151"/>
    </location>
    <ligand>
        <name>Zn(2+)</name>
        <dbReference type="ChEBI" id="CHEBI:29105"/>
    </ligand>
</feature>
<keyword evidence="4 5" id="KW-0378">Hydrolase</keyword>
<dbReference type="NCBIfam" id="NF006825">
    <property type="entry name" value="PRK09347.1-2"/>
    <property type="match status" value="1"/>
</dbReference>
<feature type="domain" description="GTP cyclohydrolase I" evidence="6">
    <location>
        <begin position="11"/>
        <end position="187"/>
    </location>
</feature>
<comment type="catalytic activity">
    <reaction evidence="1 5">
        <text>GTP + H2O = 7,8-dihydroneopterin 3'-triphosphate + formate + H(+)</text>
        <dbReference type="Rhea" id="RHEA:17473"/>
        <dbReference type="ChEBI" id="CHEBI:15377"/>
        <dbReference type="ChEBI" id="CHEBI:15378"/>
        <dbReference type="ChEBI" id="CHEBI:15740"/>
        <dbReference type="ChEBI" id="CHEBI:37565"/>
        <dbReference type="ChEBI" id="CHEBI:58462"/>
        <dbReference type="EC" id="3.5.4.16"/>
    </reaction>
</comment>
<evidence type="ECO:0000256" key="5">
    <source>
        <dbReference type="HAMAP-Rule" id="MF_00223"/>
    </source>
</evidence>
<protein>
    <recommendedName>
        <fullName evidence="5">GTP cyclohydrolase 1</fullName>
        <ecNumber evidence="5">3.5.4.16</ecNumber>
    </recommendedName>
    <alternativeName>
        <fullName evidence="5">GTP cyclohydrolase I</fullName>
        <shortName evidence="5">GTP-CH-I</shortName>
    </alternativeName>
</protein>
<dbReference type="PROSITE" id="PS00860">
    <property type="entry name" value="GTP_CYCLOHYDROL_1_2"/>
    <property type="match status" value="1"/>
</dbReference>
<dbReference type="PROSITE" id="PS00859">
    <property type="entry name" value="GTP_CYCLOHYDROL_1_1"/>
    <property type="match status" value="1"/>
</dbReference>
<dbReference type="NCBIfam" id="TIGR00063">
    <property type="entry name" value="folE"/>
    <property type="match status" value="1"/>
</dbReference>
<evidence type="ECO:0000256" key="1">
    <source>
        <dbReference type="ARBA" id="ARBA00001052"/>
    </source>
</evidence>
<dbReference type="HAMAP" id="MF_00223">
    <property type="entry name" value="FolE"/>
    <property type="match status" value="1"/>
</dbReference>
<proteinExistence type="inferred from homology"/>